<evidence type="ECO:0000313" key="1">
    <source>
        <dbReference type="EMBL" id="OGG92871.1"/>
    </source>
</evidence>
<organism evidence="1 2">
    <name type="scientific">Candidatus Kaiserbacteria bacterium RIFOXYD1_FULL_47_14</name>
    <dbReference type="NCBI Taxonomy" id="1798533"/>
    <lineage>
        <taxon>Bacteria</taxon>
        <taxon>Candidatus Kaiseribacteriota</taxon>
    </lineage>
</organism>
<dbReference type="GO" id="GO:0004252">
    <property type="term" value="F:serine-type endopeptidase activity"/>
    <property type="evidence" value="ECO:0007669"/>
    <property type="project" value="InterPro"/>
</dbReference>
<dbReference type="SUPFAM" id="SSF52743">
    <property type="entry name" value="Subtilisin-like"/>
    <property type="match status" value="1"/>
</dbReference>
<dbReference type="GO" id="GO:0006508">
    <property type="term" value="P:proteolysis"/>
    <property type="evidence" value="ECO:0007669"/>
    <property type="project" value="InterPro"/>
</dbReference>
<dbReference type="EMBL" id="MFMU01000017">
    <property type="protein sequence ID" value="OGG92871.1"/>
    <property type="molecule type" value="Genomic_DNA"/>
</dbReference>
<reference evidence="1 2" key="1">
    <citation type="journal article" date="2016" name="Nat. Commun.">
        <title>Thousands of microbial genomes shed light on interconnected biogeochemical processes in an aquifer system.</title>
        <authorList>
            <person name="Anantharaman K."/>
            <person name="Brown C.T."/>
            <person name="Hug L.A."/>
            <person name="Sharon I."/>
            <person name="Castelle C.J."/>
            <person name="Probst A.J."/>
            <person name="Thomas B.C."/>
            <person name="Singh A."/>
            <person name="Wilkins M.J."/>
            <person name="Karaoz U."/>
            <person name="Brodie E.L."/>
            <person name="Williams K.H."/>
            <person name="Hubbard S.S."/>
            <person name="Banfield J.F."/>
        </authorList>
    </citation>
    <scope>NUCLEOTIDE SEQUENCE [LARGE SCALE GENOMIC DNA]</scope>
</reference>
<comment type="caution">
    <text evidence="1">The sequence shown here is derived from an EMBL/GenBank/DDBJ whole genome shotgun (WGS) entry which is preliminary data.</text>
</comment>
<name>A0A1F6G428_9BACT</name>
<dbReference type="InterPro" id="IPR036852">
    <property type="entry name" value="Peptidase_S8/S53_dom_sf"/>
</dbReference>
<evidence type="ECO:0008006" key="3">
    <source>
        <dbReference type="Google" id="ProtNLM"/>
    </source>
</evidence>
<proteinExistence type="predicted"/>
<dbReference type="Gene3D" id="3.40.50.200">
    <property type="entry name" value="Peptidase S8/S53 domain"/>
    <property type="match status" value="1"/>
</dbReference>
<accession>A0A1F6G428</accession>
<sequence length="203" mass="23232">MKGKIKIVSVSKGYDEVPGIKEWLELKKEVKESGITVIDSIYFDENSITGGGSKYNKDKFDDYELPLFYKDSQREIPSLDELEMMVSSWDKDRQKKFFNKFKTYQNFLDVYTNGFKNTIIVPCDYRTMASNAGSEEYMYKGEGGWSWAIPYFSGVFALALQVNPSLTNDEFLEIVRETAGKNKKGIKVINPEGIIEAIKKSTK</sequence>
<gene>
    <name evidence="1" type="ORF">A2609_03400</name>
</gene>
<dbReference type="Proteomes" id="UP000176867">
    <property type="component" value="Unassembled WGS sequence"/>
</dbReference>
<evidence type="ECO:0000313" key="2">
    <source>
        <dbReference type="Proteomes" id="UP000176867"/>
    </source>
</evidence>
<protein>
    <recommendedName>
        <fullName evidence="3">Peptidase S8/S53 domain-containing protein</fullName>
    </recommendedName>
</protein>
<dbReference type="AlphaFoldDB" id="A0A1F6G428"/>